<comment type="caution">
    <text evidence="5">The sequence shown here is derived from an EMBL/GenBank/DDBJ whole genome shotgun (WGS) entry which is preliminary data.</text>
</comment>
<dbReference type="PANTHER" id="PTHR30006">
    <property type="entry name" value="THIAMINE-BINDING PERIPLASMIC PROTEIN-RELATED"/>
    <property type="match status" value="1"/>
</dbReference>
<keyword evidence="2 4" id="KW-0732">Signal</keyword>
<feature type="signal peptide" evidence="4">
    <location>
        <begin position="1"/>
        <end position="26"/>
    </location>
</feature>
<dbReference type="InterPro" id="IPR006059">
    <property type="entry name" value="SBP"/>
</dbReference>
<dbReference type="OrthoDB" id="9769567at2"/>
<evidence type="ECO:0000256" key="3">
    <source>
        <dbReference type="PIRSR" id="PIRSR002825-1"/>
    </source>
</evidence>
<keyword evidence="3" id="KW-0479">Metal-binding</keyword>
<feature type="binding site" evidence="3">
    <location>
        <position position="223"/>
    </location>
    <ligand>
        <name>Fe cation</name>
        <dbReference type="ChEBI" id="CHEBI:24875"/>
    </ligand>
</feature>
<keyword evidence="6" id="KW-1185">Reference proteome</keyword>
<comment type="similarity">
    <text evidence="1">Belongs to the bacterial solute-binding protein 1 family.</text>
</comment>
<name>A0A545T423_9PROT</name>
<dbReference type="AlphaFoldDB" id="A0A545T423"/>
<keyword evidence="3" id="KW-0408">Iron</keyword>
<dbReference type="PANTHER" id="PTHR30006:SF15">
    <property type="entry name" value="IRON-UTILIZATION PERIPLASMIC PROTEIN"/>
    <property type="match status" value="1"/>
</dbReference>
<dbReference type="Pfam" id="PF13416">
    <property type="entry name" value="SBP_bac_8"/>
    <property type="match status" value="1"/>
</dbReference>
<evidence type="ECO:0000256" key="2">
    <source>
        <dbReference type="ARBA" id="ARBA00022729"/>
    </source>
</evidence>
<dbReference type="Proteomes" id="UP000315252">
    <property type="component" value="Unassembled WGS sequence"/>
</dbReference>
<accession>A0A545T423</accession>
<feature type="chain" id="PRO_5022223287" evidence="4">
    <location>
        <begin position="27"/>
        <end position="342"/>
    </location>
</feature>
<evidence type="ECO:0000313" key="6">
    <source>
        <dbReference type="Proteomes" id="UP000315252"/>
    </source>
</evidence>
<evidence type="ECO:0000313" key="5">
    <source>
        <dbReference type="EMBL" id="TQV71908.1"/>
    </source>
</evidence>
<reference evidence="5 6" key="1">
    <citation type="submission" date="2019-06" db="EMBL/GenBank/DDBJ databases">
        <title>Whole genome sequence for Rhodospirillaceae sp. R148.</title>
        <authorList>
            <person name="Wang G."/>
        </authorList>
    </citation>
    <scope>NUCLEOTIDE SEQUENCE [LARGE SCALE GENOMIC DNA]</scope>
    <source>
        <strain evidence="5 6">R148</strain>
    </source>
</reference>
<dbReference type="GO" id="GO:0030288">
    <property type="term" value="C:outer membrane-bounded periplasmic space"/>
    <property type="evidence" value="ECO:0007669"/>
    <property type="project" value="TreeGrafter"/>
</dbReference>
<evidence type="ECO:0000256" key="1">
    <source>
        <dbReference type="ARBA" id="ARBA00008520"/>
    </source>
</evidence>
<feature type="binding site" evidence="3">
    <location>
        <position position="224"/>
    </location>
    <ligand>
        <name>Fe cation</name>
        <dbReference type="ChEBI" id="CHEBI:24875"/>
    </ligand>
</feature>
<dbReference type="EMBL" id="VHSH01000013">
    <property type="protein sequence ID" value="TQV71908.1"/>
    <property type="molecule type" value="Genomic_DNA"/>
</dbReference>
<organism evidence="5 6">
    <name type="scientific">Denitrobaculum tricleocarpae</name>
    <dbReference type="NCBI Taxonomy" id="2591009"/>
    <lineage>
        <taxon>Bacteria</taxon>
        <taxon>Pseudomonadati</taxon>
        <taxon>Pseudomonadota</taxon>
        <taxon>Alphaproteobacteria</taxon>
        <taxon>Rhodospirillales</taxon>
        <taxon>Rhodospirillaceae</taxon>
        <taxon>Denitrobaculum</taxon>
    </lineage>
</organism>
<evidence type="ECO:0000256" key="4">
    <source>
        <dbReference type="SAM" id="SignalP"/>
    </source>
</evidence>
<dbReference type="RefSeq" id="WP_142899455.1">
    <property type="nucleotide sequence ID" value="NZ_ML660064.1"/>
</dbReference>
<sequence>MNKLFRRLGAGVAGVALAVTAAAAGAEELNLYSSRHYSTDEALYDNFTKATGIKINRIEGKGDALIERIKSEGANSPADVLLTVDVTRLWRADQAGLFQPTSSASLEKRVPENLRHPDGHWFGFSTRARLIYYDKAKIEAGEIKSYEDLADPKWKGKVCIRKSSNVYNQSMLASIIAAHGEAAAEDWAKGVVANFARDPVSGDTNQLRGIGSGECEIAVANSYYFVRLLTNPKDSDKGLTDKLGYVFPNQDDRGTHVNVSGAGVLANAPNRDAAVKFLEYLASDEAQGYFANGNNEYPVVAGVAPASAVAGLGDFKADPVNVAVFGDNQPVAQKIFDRAGWK</sequence>
<gene>
    <name evidence="5" type="ORF">FKG95_26385</name>
</gene>
<dbReference type="Gene3D" id="3.40.190.10">
    <property type="entry name" value="Periplasmic binding protein-like II"/>
    <property type="match status" value="2"/>
</dbReference>
<dbReference type="InterPro" id="IPR026045">
    <property type="entry name" value="Ferric-bd"/>
</dbReference>
<dbReference type="SUPFAM" id="SSF53850">
    <property type="entry name" value="Periplasmic binding protein-like II"/>
    <property type="match status" value="1"/>
</dbReference>
<dbReference type="CDD" id="cd13542">
    <property type="entry name" value="PBP2_FutA1_ilke"/>
    <property type="match status" value="1"/>
</dbReference>
<protein>
    <submittedName>
        <fullName evidence="5">Fe(3+) ABC transporter substrate-binding protein</fullName>
    </submittedName>
</protein>
<dbReference type="PIRSF" id="PIRSF002825">
    <property type="entry name" value="CfbpA"/>
    <property type="match status" value="1"/>
</dbReference>
<dbReference type="GO" id="GO:0046872">
    <property type="term" value="F:metal ion binding"/>
    <property type="evidence" value="ECO:0007669"/>
    <property type="project" value="UniProtKB-KW"/>
</dbReference>
<proteinExistence type="inferred from homology"/>
<feature type="binding site" evidence="3">
    <location>
        <position position="36"/>
    </location>
    <ligand>
        <name>Fe cation</name>
        <dbReference type="ChEBI" id="CHEBI:24875"/>
    </ligand>
</feature>